<dbReference type="EMBL" id="CAJJDM010000211">
    <property type="protein sequence ID" value="CAD8117509.1"/>
    <property type="molecule type" value="Genomic_DNA"/>
</dbReference>
<dbReference type="Proteomes" id="UP000688137">
    <property type="component" value="Unassembled WGS sequence"/>
</dbReference>
<keyword evidence="2" id="KW-1185">Reference proteome</keyword>
<accession>A0A8S1QPE3</accession>
<evidence type="ECO:0000313" key="2">
    <source>
        <dbReference type="Proteomes" id="UP000688137"/>
    </source>
</evidence>
<gene>
    <name evidence="1" type="ORF">PPRIM_AZ9-3.1.T2020002</name>
</gene>
<comment type="caution">
    <text evidence="1">The sequence shown here is derived from an EMBL/GenBank/DDBJ whole genome shotgun (WGS) entry which is preliminary data.</text>
</comment>
<proteinExistence type="predicted"/>
<evidence type="ECO:0000313" key="1">
    <source>
        <dbReference type="EMBL" id="CAD8117509.1"/>
    </source>
</evidence>
<protein>
    <submittedName>
        <fullName evidence="1">Uncharacterized protein</fullName>
    </submittedName>
</protein>
<reference evidence="1" key="1">
    <citation type="submission" date="2021-01" db="EMBL/GenBank/DDBJ databases">
        <authorList>
            <consortium name="Genoscope - CEA"/>
            <person name="William W."/>
        </authorList>
    </citation>
    <scope>NUCLEOTIDE SEQUENCE</scope>
</reference>
<dbReference type="AlphaFoldDB" id="A0A8S1QPE3"/>
<name>A0A8S1QPE3_PARPR</name>
<organism evidence="1 2">
    <name type="scientific">Paramecium primaurelia</name>
    <dbReference type="NCBI Taxonomy" id="5886"/>
    <lineage>
        <taxon>Eukaryota</taxon>
        <taxon>Sar</taxon>
        <taxon>Alveolata</taxon>
        <taxon>Ciliophora</taxon>
        <taxon>Intramacronucleata</taxon>
        <taxon>Oligohymenophorea</taxon>
        <taxon>Peniculida</taxon>
        <taxon>Parameciidae</taxon>
        <taxon>Paramecium</taxon>
    </lineage>
</organism>
<sequence length="81" mass="9604">MMKIAQKIILSHICFNCKFQCPINCLKCLFGQCLECIEGFQCKKIDVIRNICEDDNNIQFDRYYKCQYSCQIECLVCQNMK</sequence>